<keyword evidence="3" id="KW-1185">Reference proteome</keyword>
<dbReference type="Proteomes" id="UP000036951">
    <property type="component" value="Unassembled WGS sequence"/>
</dbReference>
<accession>A0A8E1QZB4</accession>
<sequence length="135" mass="15377">MRRLILILFFTLGTLLAAMAQNSIDRQVERYSAIGQSRFTSAVERDPRTRRVQKVVKVLELYDKGVKALIDAFKAESSNGDFTEKRDSKGLTMILTTSRPRQNRVYMLKCDSPYSFGAYAGSYGHAKVTIIIRYK</sequence>
<feature type="signal peptide" evidence="1">
    <location>
        <begin position="1"/>
        <end position="20"/>
    </location>
</feature>
<feature type="chain" id="PRO_5034283297" evidence="1">
    <location>
        <begin position="21"/>
        <end position="135"/>
    </location>
</feature>
<dbReference type="EMBL" id="LFQU01000013">
    <property type="protein sequence ID" value="KOO68486.1"/>
    <property type="molecule type" value="Genomic_DNA"/>
</dbReference>
<evidence type="ECO:0000256" key="1">
    <source>
        <dbReference type="SAM" id="SignalP"/>
    </source>
</evidence>
<evidence type="ECO:0000313" key="3">
    <source>
        <dbReference type="Proteomes" id="UP000036951"/>
    </source>
</evidence>
<gene>
    <name evidence="2" type="ORF">ACU52_08115</name>
</gene>
<proteinExistence type="predicted"/>
<comment type="caution">
    <text evidence="2">The sequence shown here is derived from an EMBL/GenBank/DDBJ whole genome shotgun (WGS) entry which is preliminary data.</text>
</comment>
<keyword evidence="1" id="KW-0732">Signal</keyword>
<name>A0A8E1QZB4_9BACT</name>
<dbReference type="AlphaFoldDB" id="A0A8E1QZB4"/>
<reference evidence="2 3" key="1">
    <citation type="submission" date="2015-06" db="EMBL/GenBank/DDBJ databases">
        <title>Prevotella sp. 109, sp. nov., a novel member of the family Prevotellaceae isolated from human faeces.</title>
        <authorList>
            <person name="Shkoporov A.N."/>
            <person name="Chaplin A.V."/>
            <person name="Kafarskaia L.I."/>
            <person name="Efimov B.A."/>
        </authorList>
    </citation>
    <scope>NUCLEOTIDE SEQUENCE [LARGE SCALE GENOMIC DNA]</scope>
    <source>
        <strain evidence="2 3">109</strain>
    </source>
</reference>
<organism evidence="2 3">
    <name type="scientific">Xylanibacter rarus</name>
    <dbReference type="NCBI Taxonomy" id="1676614"/>
    <lineage>
        <taxon>Bacteria</taxon>
        <taxon>Pseudomonadati</taxon>
        <taxon>Bacteroidota</taxon>
        <taxon>Bacteroidia</taxon>
        <taxon>Bacteroidales</taxon>
        <taxon>Prevotellaceae</taxon>
        <taxon>Xylanibacter</taxon>
    </lineage>
</organism>
<evidence type="ECO:0000313" key="2">
    <source>
        <dbReference type="EMBL" id="KOO68486.1"/>
    </source>
</evidence>
<protein>
    <submittedName>
        <fullName evidence="2">Uncharacterized protein</fullName>
    </submittedName>
</protein>